<keyword evidence="2" id="KW-0548">Nucleotidyltransferase</keyword>
<dbReference type="Proteomes" id="UP000265520">
    <property type="component" value="Unassembled WGS sequence"/>
</dbReference>
<dbReference type="AlphaFoldDB" id="A0A392P5Q7"/>
<dbReference type="PANTHER" id="PTHR33116:SF70">
    <property type="entry name" value="NON-LTR RETROELEMENT REVERSE TRANSCRIPTASE-LIKE PROTEIN"/>
    <property type="match status" value="1"/>
</dbReference>
<dbReference type="GO" id="GO:0003964">
    <property type="term" value="F:RNA-directed DNA polymerase activity"/>
    <property type="evidence" value="ECO:0007669"/>
    <property type="project" value="UniProtKB-KW"/>
</dbReference>
<feature type="domain" description="Reverse transcriptase" evidence="1">
    <location>
        <begin position="1"/>
        <end position="166"/>
    </location>
</feature>
<dbReference type="InterPro" id="IPR000477">
    <property type="entry name" value="RT_dom"/>
</dbReference>
<feature type="non-terminal residue" evidence="2">
    <location>
        <position position="236"/>
    </location>
</feature>
<dbReference type="Pfam" id="PF00078">
    <property type="entry name" value="RVT_1"/>
    <property type="match status" value="1"/>
</dbReference>
<dbReference type="PANTHER" id="PTHR33116">
    <property type="entry name" value="REVERSE TRANSCRIPTASE ZINC-BINDING DOMAIN-CONTAINING PROTEIN-RELATED-RELATED"/>
    <property type="match status" value="1"/>
</dbReference>
<organism evidence="2 3">
    <name type="scientific">Trifolium medium</name>
    <dbReference type="NCBI Taxonomy" id="97028"/>
    <lineage>
        <taxon>Eukaryota</taxon>
        <taxon>Viridiplantae</taxon>
        <taxon>Streptophyta</taxon>
        <taxon>Embryophyta</taxon>
        <taxon>Tracheophyta</taxon>
        <taxon>Spermatophyta</taxon>
        <taxon>Magnoliopsida</taxon>
        <taxon>eudicotyledons</taxon>
        <taxon>Gunneridae</taxon>
        <taxon>Pentapetalae</taxon>
        <taxon>rosids</taxon>
        <taxon>fabids</taxon>
        <taxon>Fabales</taxon>
        <taxon>Fabaceae</taxon>
        <taxon>Papilionoideae</taxon>
        <taxon>50 kb inversion clade</taxon>
        <taxon>NPAAA clade</taxon>
        <taxon>Hologalegina</taxon>
        <taxon>IRL clade</taxon>
        <taxon>Trifolieae</taxon>
        <taxon>Trifolium</taxon>
    </lineage>
</organism>
<protein>
    <submittedName>
        <fullName evidence="2">RNA-directed DNA polymerase (Reverse transcriptase)</fullName>
    </submittedName>
</protein>
<evidence type="ECO:0000313" key="2">
    <source>
        <dbReference type="EMBL" id="MCI07401.1"/>
    </source>
</evidence>
<comment type="caution">
    <text evidence="2">The sequence shown here is derived from an EMBL/GenBank/DDBJ whole genome shotgun (WGS) entry which is preliminary data.</text>
</comment>
<evidence type="ECO:0000313" key="3">
    <source>
        <dbReference type="Proteomes" id="UP000265520"/>
    </source>
</evidence>
<dbReference type="PROSITE" id="PS50878">
    <property type="entry name" value="RT_POL"/>
    <property type="match status" value="1"/>
</dbReference>
<keyword evidence="3" id="KW-1185">Reference proteome</keyword>
<keyword evidence="2" id="KW-0808">Transferase</keyword>
<dbReference type="EMBL" id="LXQA010065240">
    <property type="protein sequence ID" value="MCI07401.1"/>
    <property type="molecule type" value="Genomic_DNA"/>
</dbReference>
<feature type="non-terminal residue" evidence="2">
    <location>
        <position position="1"/>
    </location>
</feature>
<sequence length="236" mass="26930">QRGKRVLLLSSLISRKPFDNVNWDFLKSRLHDFGFPNFSLLWNGNKLPSFKPTYDLRQGDHLSPYLFILCMEKLSISINNAVHQGTWDPIHISNTGPCLSHLLFADDVLLFTKAKNSQIRFITNLFDHFSLASGLKINLSKSRAFYSSGIPQAKINKLTSLSGIRSTVSLDKYLDFPILKGRAKRSDFNFIIDKMQSRVASWKNRLLNKLGRLVVASSVLSSIPTYYMQIAWFPQS</sequence>
<evidence type="ECO:0000259" key="1">
    <source>
        <dbReference type="PROSITE" id="PS50878"/>
    </source>
</evidence>
<keyword evidence="2" id="KW-0695">RNA-directed DNA polymerase</keyword>
<proteinExistence type="predicted"/>
<reference evidence="2 3" key="1">
    <citation type="journal article" date="2018" name="Front. Plant Sci.">
        <title>Red Clover (Trifolium pratense) and Zigzag Clover (T. medium) - A Picture of Genomic Similarities and Differences.</title>
        <authorList>
            <person name="Dluhosova J."/>
            <person name="Istvanek J."/>
            <person name="Nedelnik J."/>
            <person name="Repkova J."/>
        </authorList>
    </citation>
    <scope>NUCLEOTIDE SEQUENCE [LARGE SCALE GENOMIC DNA]</scope>
    <source>
        <strain evidence="3">cv. 10/8</strain>
        <tissue evidence="2">Leaf</tissue>
    </source>
</reference>
<name>A0A392P5Q7_9FABA</name>
<accession>A0A392P5Q7</accession>